<feature type="compositionally biased region" description="Polar residues" evidence="1">
    <location>
        <begin position="13"/>
        <end position="25"/>
    </location>
</feature>
<evidence type="ECO:0000313" key="3">
    <source>
        <dbReference type="Proteomes" id="UP001190700"/>
    </source>
</evidence>
<feature type="region of interest" description="Disordered" evidence="1">
    <location>
        <begin position="1"/>
        <end position="111"/>
    </location>
</feature>
<sequence length="275" mass="30198">MVINRRLSPLYLRQQNSEQDISSVEQPLKAQGSPRDSAEITSPSAPPIMADLRENDSELELPNVPLTSQVPASPTKENAILTGRPEGSQGRKSLKGGQHAPGKAEADGNKTPLERMAVALQKAQGDDKMSIPTAGLRETYPFNVSRSCPGTMDSQIMRAEKSRRLFASTLVLLTLTVLWNFLNPTRVVEGSFTLDPNQPISLDIDIGSVLTTSGNMELREVVITKYSIVKFLVPAAPTSSEPHSRSLGLSRFPISRRKRDDHMLIVELRPRGAHR</sequence>
<dbReference type="AlphaFoldDB" id="A0AAE0FBG5"/>
<organism evidence="2 3">
    <name type="scientific">Cymbomonas tetramitiformis</name>
    <dbReference type="NCBI Taxonomy" id="36881"/>
    <lineage>
        <taxon>Eukaryota</taxon>
        <taxon>Viridiplantae</taxon>
        <taxon>Chlorophyta</taxon>
        <taxon>Pyramimonadophyceae</taxon>
        <taxon>Pyramimonadales</taxon>
        <taxon>Pyramimonadaceae</taxon>
        <taxon>Cymbomonas</taxon>
    </lineage>
</organism>
<accession>A0AAE0FBG5</accession>
<dbReference type="Proteomes" id="UP001190700">
    <property type="component" value="Unassembled WGS sequence"/>
</dbReference>
<evidence type="ECO:0000256" key="1">
    <source>
        <dbReference type="SAM" id="MobiDB-lite"/>
    </source>
</evidence>
<evidence type="ECO:0000313" key="2">
    <source>
        <dbReference type="EMBL" id="KAK3256599.1"/>
    </source>
</evidence>
<proteinExistence type="predicted"/>
<comment type="caution">
    <text evidence="2">The sequence shown here is derived from an EMBL/GenBank/DDBJ whole genome shotgun (WGS) entry which is preliminary data.</text>
</comment>
<dbReference type="EMBL" id="LGRX02021507">
    <property type="protein sequence ID" value="KAK3256599.1"/>
    <property type="molecule type" value="Genomic_DNA"/>
</dbReference>
<reference evidence="2 3" key="1">
    <citation type="journal article" date="2015" name="Genome Biol. Evol.">
        <title>Comparative Genomics of a Bacterivorous Green Alga Reveals Evolutionary Causalities and Consequences of Phago-Mixotrophic Mode of Nutrition.</title>
        <authorList>
            <person name="Burns J.A."/>
            <person name="Paasch A."/>
            <person name="Narechania A."/>
            <person name="Kim E."/>
        </authorList>
    </citation>
    <scope>NUCLEOTIDE SEQUENCE [LARGE SCALE GENOMIC DNA]</scope>
    <source>
        <strain evidence="2 3">PLY_AMNH</strain>
    </source>
</reference>
<keyword evidence="3" id="KW-1185">Reference proteome</keyword>
<feature type="compositionally biased region" description="Polar residues" evidence="1">
    <location>
        <begin position="65"/>
        <end position="76"/>
    </location>
</feature>
<name>A0AAE0FBG5_9CHLO</name>
<protein>
    <submittedName>
        <fullName evidence="2">Uncharacterized protein</fullName>
    </submittedName>
</protein>
<gene>
    <name evidence="2" type="ORF">CYMTET_34270</name>
</gene>